<evidence type="ECO:0000313" key="2">
    <source>
        <dbReference type="EMBL" id="KAA2237562.1"/>
    </source>
</evidence>
<dbReference type="EMBL" id="VUOA01000019">
    <property type="protein sequence ID" value="KAA2237562.1"/>
    <property type="molecule type" value="Genomic_DNA"/>
</dbReference>
<proteinExistence type="predicted"/>
<dbReference type="OrthoDB" id="8085126at2"/>
<sequence length="66" mass="7294">MTAMTLVSAPALGRAVALLRRRWMEHRTARALDGLDDRMLSDIGLHRSEAASIAHQGEADTTRIPR</sequence>
<evidence type="ECO:0000259" key="1">
    <source>
        <dbReference type="Pfam" id="PF06568"/>
    </source>
</evidence>
<reference evidence="2 3" key="2">
    <citation type="submission" date="2019-09" db="EMBL/GenBank/DDBJ databases">
        <authorList>
            <person name="Jin C."/>
        </authorList>
    </citation>
    <scope>NUCLEOTIDE SEQUENCE [LARGE SCALE GENOMIC DNA]</scope>
    <source>
        <strain evidence="2 3">BN140002</strain>
    </source>
</reference>
<name>A0A5B2VGU5_9HYPH</name>
<dbReference type="Pfam" id="PF06568">
    <property type="entry name" value="YjiS-like"/>
    <property type="match status" value="1"/>
</dbReference>
<feature type="domain" description="YjiS-like" evidence="1">
    <location>
        <begin position="16"/>
        <end position="50"/>
    </location>
</feature>
<organism evidence="2 3">
    <name type="scientific">Salinarimonas soli</name>
    <dbReference type="NCBI Taxonomy" id="1638099"/>
    <lineage>
        <taxon>Bacteria</taxon>
        <taxon>Pseudomonadati</taxon>
        <taxon>Pseudomonadota</taxon>
        <taxon>Alphaproteobacteria</taxon>
        <taxon>Hyphomicrobiales</taxon>
        <taxon>Salinarimonadaceae</taxon>
        <taxon>Salinarimonas</taxon>
    </lineage>
</organism>
<gene>
    <name evidence="2" type="ORF">F0L46_11300</name>
</gene>
<dbReference type="RefSeq" id="WP_149817477.1">
    <property type="nucleotide sequence ID" value="NZ_VUOA01000019.1"/>
</dbReference>
<dbReference type="Proteomes" id="UP000323142">
    <property type="component" value="Unassembled WGS sequence"/>
</dbReference>
<reference evidence="2 3" key="1">
    <citation type="submission" date="2019-09" db="EMBL/GenBank/DDBJ databases">
        <title>Salinarimonas rosea gen. nov., sp. nov., a new member of the a-2 subgroup of the Proteobacteria.</title>
        <authorList>
            <person name="Liu J."/>
        </authorList>
    </citation>
    <scope>NUCLEOTIDE SEQUENCE [LARGE SCALE GENOMIC DNA]</scope>
    <source>
        <strain evidence="2 3">BN140002</strain>
    </source>
</reference>
<keyword evidence="3" id="KW-1185">Reference proteome</keyword>
<accession>A0A5B2VGU5</accession>
<protein>
    <submittedName>
        <fullName evidence="2">DUF1127 domain-containing protein</fullName>
    </submittedName>
</protein>
<dbReference type="InterPro" id="IPR009506">
    <property type="entry name" value="YjiS-like"/>
</dbReference>
<comment type="caution">
    <text evidence="2">The sequence shown here is derived from an EMBL/GenBank/DDBJ whole genome shotgun (WGS) entry which is preliminary data.</text>
</comment>
<dbReference type="AlphaFoldDB" id="A0A5B2VGU5"/>
<evidence type="ECO:0000313" key="3">
    <source>
        <dbReference type="Proteomes" id="UP000323142"/>
    </source>
</evidence>